<dbReference type="RefSeq" id="WP_010624295.1">
    <property type="nucleotide sequence ID" value="NZ_AZFA01000017.1"/>
</dbReference>
<accession>A0A0R1SBF2</accession>
<name>A0A0R1SBF2_9LACO</name>
<dbReference type="AlphaFoldDB" id="A0A0R1SBF2"/>
<protein>
    <submittedName>
        <fullName evidence="1">Uncharacterized protein</fullName>
    </submittedName>
</protein>
<keyword evidence="2" id="KW-1185">Reference proteome</keyword>
<organism evidence="1 2">
    <name type="scientific">Companilactobacillus versmoldensis DSM 14857 = KCTC 3814</name>
    <dbReference type="NCBI Taxonomy" id="1423815"/>
    <lineage>
        <taxon>Bacteria</taxon>
        <taxon>Bacillati</taxon>
        <taxon>Bacillota</taxon>
        <taxon>Bacilli</taxon>
        <taxon>Lactobacillales</taxon>
        <taxon>Lactobacillaceae</taxon>
        <taxon>Companilactobacillus</taxon>
    </lineage>
</organism>
<sequence>MDISLKLGTYNFLKNQLTSADTLLKPLFDNSGDHLLIKELATSGDYKSVAGQLDLSKDLLLLVYIKLNNEQISIFQDKINYKLSELAVDNNEPAVFRNKENFREFLLINSFQAEKQVQKFKQLASSQLKDGLQKSSQEPLGFFTKAYKTEF</sequence>
<proteinExistence type="predicted"/>
<evidence type="ECO:0000313" key="2">
    <source>
        <dbReference type="Proteomes" id="UP000051647"/>
    </source>
</evidence>
<dbReference type="OrthoDB" id="2304369at2"/>
<dbReference type="EMBL" id="AZFA01000017">
    <property type="protein sequence ID" value="KRL66268.1"/>
    <property type="molecule type" value="Genomic_DNA"/>
</dbReference>
<evidence type="ECO:0000313" key="1">
    <source>
        <dbReference type="EMBL" id="KRL66268.1"/>
    </source>
</evidence>
<reference evidence="1 2" key="1">
    <citation type="journal article" date="2015" name="Genome Announc.">
        <title>Expanding the biotechnology potential of lactobacilli through comparative genomics of 213 strains and associated genera.</title>
        <authorList>
            <person name="Sun Z."/>
            <person name="Harris H.M."/>
            <person name="McCann A."/>
            <person name="Guo C."/>
            <person name="Argimon S."/>
            <person name="Zhang W."/>
            <person name="Yang X."/>
            <person name="Jeffery I.B."/>
            <person name="Cooney J.C."/>
            <person name="Kagawa T.F."/>
            <person name="Liu W."/>
            <person name="Song Y."/>
            <person name="Salvetti E."/>
            <person name="Wrobel A."/>
            <person name="Rasinkangas P."/>
            <person name="Parkhill J."/>
            <person name="Rea M.C."/>
            <person name="O'Sullivan O."/>
            <person name="Ritari J."/>
            <person name="Douillard F.P."/>
            <person name="Paul Ross R."/>
            <person name="Yang R."/>
            <person name="Briner A.E."/>
            <person name="Felis G.E."/>
            <person name="de Vos W.M."/>
            <person name="Barrangou R."/>
            <person name="Klaenhammer T.R."/>
            <person name="Caufield P.W."/>
            <person name="Cui Y."/>
            <person name="Zhang H."/>
            <person name="O'Toole P.W."/>
        </authorList>
    </citation>
    <scope>NUCLEOTIDE SEQUENCE [LARGE SCALE GENOMIC DNA]</scope>
    <source>
        <strain evidence="1 2">DSM 14857</strain>
    </source>
</reference>
<dbReference type="eggNOG" id="ENOG5030AKU">
    <property type="taxonomic scope" value="Bacteria"/>
</dbReference>
<gene>
    <name evidence="1" type="ORF">FC27_GL000729</name>
</gene>
<dbReference type="Proteomes" id="UP000051647">
    <property type="component" value="Unassembled WGS sequence"/>
</dbReference>
<dbReference type="PATRIC" id="fig|1423815.3.peg.738"/>
<comment type="caution">
    <text evidence="1">The sequence shown here is derived from an EMBL/GenBank/DDBJ whole genome shotgun (WGS) entry which is preliminary data.</text>
</comment>